<evidence type="ECO:0000259" key="1">
    <source>
        <dbReference type="Pfam" id="PF03796"/>
    </source>
</evidence>
<evidence type="ECO:0000313" key="2">
    <source>
        <dbReference type="EMBL" id="HIR02255.1"/>
    </source>
</evidence>
<dbReference type="GO" id="GO:0006260">
    <property type="term" value="P:DNA replication"/>
    <property type="evidence" value="ECO:0007669"/>
    <property type="project" value="InterPro"/>
</dbReference>
<proteinExistence type="predicted"/>
<dbReference type="Gene3D" id="3.40.50.300">
    <property type="entry name" value="P-loop containing nucleotide triphosphate hydrolases"/>
    <property type="match status" value="1"/>
</dbReference>
<reference evidence="2" key="2">
    <citation type="journal article" date="2021" name="PeerJ">
        <title>Extensive microbial diversity within the chicken gut microbiome revealed by metagenomics and culture.</title>
        <authorList>
            <person name="Gilroy R."/>
            <person name="Ravi A."/>
            <person name="Getino M."/>
            <person name="Pursley I."/>
            <person name="Horton D.L."/>
            <person name="Alikhan N.F."/>
            <person name="Baker D."/>
            <person name="Gharbi K."/>
            <person name="Hall N."/>
            <person name="Watson M."/>
            <person name="Adriaenssens E.M."/>
            <person name="Foster-Nyarko E."/>
            <person name="Jarju S."/>
            <person name="Secka A."/>
            <person name="Antonio M."/>
            <person name="Oren A."/>
            <person name="Chaudhuri R.R."/>
            <person name="La Ragione R."/>
            <person name="Hildebrand F."/>
            <person name="Pallen M.J."/>
        </authorList>
    </citation>
    <scope>NUCLEOTIDE SEQUENCE</scope>
    <source>
        <strain evidence="2">ChiGjej1B1-2707</strain>
    </source>
</reference>
<comment type="caution">
    <text evidence="2">The sequence shown here is derived from an EMBL/GenBank/DDBJ whole genome shotgun (WGS) entry which is preliminary data.</text>
</comment>
<dbReference type="SUPFAM" id="SSF52540">
    <property type="entry name" value="P-loop containing nucleoside triphosphate hydrolases"/>
    <property type="match status" value="1"/>
</dbReference>
<organism evidence="2 3">
    <name type="scientific">Candidatus Aveggerthella stercoripullorum</name>
    <dbReference type="NCBI Taxonomy" id="2840688"/>
    <lineage>
        <taxon>Bacteria</taxon>
        <taxon>Bacillati</taxon>
        <taxon>Actinomycetota</taxon>
        <taxon>Coriobacteriia</taxon>
        <taxon>Eggerthellales</taxon>
        <taxon>Eggerthellaceae</taxon>
        <taxon>Eggerthellaceae incertae sedis</taxon>
        <taxon>Candidatus Aveggerthella</taxon>
    </lineage>
</organism>
<evidence type="ECO:0000313" key="3">
    <source>
        <dbReference type="Proteomes" id="UP000824261"/>
    </source>
</evidence>
<accession>A0A9D1D3Y1</accession>
<dbReference type="Proteomes" id="UP000824261">
    <property type="component" value="Unassembled WGS sequence"/>
</dbReference>
<protein>
    <submittedName>
        <fullName evidence="2">AAA family ATPase</fullName>
    </submittedName>
</protein>
<dbReference type="GO" id="GO:0005524">
    <property type="term" value="F:ATP binding"/>
    <property type="evidence" value="ECO:0007669"/>
    <property type="project" value="InterPro"/>
</dbReference>
<feature type="domain" description="SF4 helicase" evidence="1">
    <location>
        <begin position="30"/>
        <end position="199"/>
    </location>
</feature>
<dbReference type="AlphaFoldDB" id="A0A9D1D3Y1"/>
<reference evidence="2" key="1">
    <citation type="submission" date="2020-10" db="EMBL/GenBank/DDBJ databases">
        <authorList>
            <person name="Gilroy R."/>
        </authorList>
    </citation>
    <scope>NUCLEOTIDE SEQUENCE</scope>
    <source>
        <strain evidence="2">ChiGjej1B1-2707</strain>
    </source>
</reference>
<name>A0A9D1D3Y1_9ACTN</name>
<dbReference type="InterPro" id="IPR007694">
    <property type="entry name" value="DNA_helicase_DnaB-like_C"/>
</dbReference>
<dbReference type="EMBL" id="DVGB01000101">
    <property type="protein sequence ID" value="HIR02255.1"/>
    <property type="molecule type" value="Genomic_DNA"/>
</dbReference>
<dbReference type="GO" id="GO:0003678">
    <property type="term" value="F:DNA helicase activity"/>
    <property type="evidence" value="ECO:0007669"/>
    <property type="project" value="InterPro"/>
</dbReference>
<dbReference type="InterPro" id="IPR027417">
    <property type="entry name" value="P-loop_NTPase"/>
</dbReference>
<gene>
    <name evidence="2" type="ORF">IAA69_08365</name>
</gene>
<dbReference type="Pfam" id="PF03796">
    <property type="entry name" value="DnaB_C"/>
    <property type="match status" value="1"/>
</dbReference>
<sequence length="266" mass="27684">MKQSNIYRLKFQGAVDRCIASLGSSKRRKLATGFDALDSITGGFAAGDVSAIIGESGTGKSCVLRCLSLAASANNHVLYVPLQEGTAENAARKLIALEAGLKPSSLEGQVESSDRILALEAGDRLKEADLGIYAADEMMFTMLLEAATEDFTGYTDVDQIEGAGFVLIDSLSMLDDGDVKSLIRALKGLAYGSDLAVIVSVTGGTEVVKEVADASCVVQLSAEDSDSTGAQLIQAAVLKDNWGPNAGCKSELLLDKATLAVGAPQE</sequence>